<sequence length="579" mass="65579">MNTSDAFIRAALYEQCSKSSILQHVDLDNANTETLRSLINKNNMLSIRKIPILLAKFVTRTGCQFAVSKFPKLNNYIRPEHIQVRIEDDEMVYLLNKEYDMPPNIMVIVLKNVAISMLGTSIESFASDLHNMNLNEASNLSSDDKQILAANNKVGNIRVARDETSDTDKLQVTPPRTFTTTFDSPPSSPKQLPNEHASDESLKSEYRSQRDTNANNIHNDKTKLKRLNSHNSQYSNNSVRSSRRSSISSSISSINKCNEYRKKLIINSTIEDIDKELEQHEKQNNAMDTLQQSNCDETSEFLDSLIKTSTIVEDVPSEINVKASIAERVHIIEDVQIMPKKTNLQQIESTENINTIATNNTNQVETVFKNNDVVANKIPTNANGNDYNYKLKNKMNLFEENDIDYSEDAIDDDVNDDDYDDDNDDNDDDDDDILVDGQENEPIIKKNKMSTITDTNDENKSTNTENVIKYGVEQLNTTKFNTNVPDFNGLLSIINLGSDDDEEIYGNNDNDDNYSTTSYDIGSTTITNISNKKFQTNGPKIENLKKNKNAITKTLNQYDSENDAIINNDNFTIDHDDIF</sequence>
<reference evidence="3" key="1">
    <citation type="submission" date="2018-02" db="EMBL/GenBank/DDBJ databases">
        <title>A New Nudivirus from Drosophila melanogaster.</title>
        <authorList>
            <consortium name="DrosEU"/>
            <person name="Obbard D.J."/>
            <person name="Staubach F."/>
            <person name="Betancourt A."/>
        </authorList>
    </citation>
    <scope>NUCLEOTIDE SEQUENCE [LARGE SCALE GENOMIC DNA]</scope>
</reference>
<feature type="compositionally biased region" description="Low complexity" evidence="1">
    <location>
        <begin position="173"/>
        <end position="185"/>
    </location>
</feature>
<proteinExistence type="predicted"/>
<feature type="region of interest" description="Disordered" evidence="1">
    <location>
        <begin position="406"/>
        <end position="447"/>
    </location>
</feature>
<evidence type="ECO:0000313" key="2">
    <source>
        <dbReference type="EMBL" id="AYP97907.1"/>
    </source>
</evidence>
<feature type="compositionally biased region" description="Basic and acidic residues" evidence="1">
    <location>
        <begin position="196"/>
        <end position="210"/>
    </location>
</feature>
<dbReference type="KEGG" id="vg:80535670"/>
<keyword evidence="3" id="KW-1185">Reference proteome</keyword>
<dbReference type="EMBL" id="MG969167">
    <property type="protein sequence ID" value="AYP97907.1"/>
    <property type="molecule type" value="Genomic_DNA"/>
</dbReference>
<dbReference type="RefSeq" id="YP_010797692.1">
    <property type="nucleotide sequence ID" value="NC_076232.1"/>
</dbReference>
<organism evidence="2 3">
    <name type="scientific">Mauternbach virus</name>
    <dbReference type="NCBI Taxonomy" id="2486603"/>
    <lineage>
        <taxon>Viruses</taxon>
        <taxon>Viruses incertae sedis</taxon>
        <taxon>Naldaviricetes</taxon>
        <taxon>Lefavirales</taxon>
        <taxon>Nudiviridae</taxon>
        <taxon>Alphanudivirus</taxon>
        <taxon>Alphanudivirus quartudromelanogasteris</taxon>
    </lineage>
</organism>
<feature type="region of interest" description="Disordered" evidence="1">
    <location>
        <begin position="161"/>
        <end position="252"/>
    </location>
</feature>
<feature type="compositionally biased region" description="Acidic residues" evidence="1">
    <location>
        <begin position="406"/>
        <end position="434"/>
    </location>
</feature>
<protein>
    <submittedName>
        <fullName evidence="2">GrBNV gp67-like protein-like protein</fullName>
    </submittedName>
</protein>
<name>A0A3G3E632_9VIRU</name>
<accession>A0A3G3E632</accession>
<dbReference type="Proteomes" id="UP000679071">
    <property type="component" value="Segment"/>
</dbReference>
<evidence type="ECO:0000256" key="1">
    <source>
        <dbReference type="SAM" id="MobiDB-lite"/>
    </source>
</evidence>
<feature type="compositionally biased region" description="Low complexity" evidence="1">
    <location>
        <begin position="235"/>
        <end position="252"/>
    </location>
</feature>
<evidence type="ECO:0000313" key="3">
    <source>
        <dbReference type="Proteomes" id="UP000679071"/>
    </source>
</evidence>
<dbReference type="GeneID" id="80535670"/>